<accession>A0ABP3QEX1</accession>
<dbReference type="Proteomes" id="UP001501427">
    <property type="component" value="Unassembled WGS sequence"/>
</dbReference>
<feature type="compositionally biased region" description="Basic and acidic residues" evidence="1">
    <location>
        <begin position="36"/>
        <end position="47"/>
    </location>
</feature>
<evidence type="ECO:0000313" key="3">
    <source>
        <dbReference type="Proteomes" id="UP001501427"/>
    </source>
</evidence>
<evidence type="ECO:0000313" key="2">
    <source>
        <dbReference type="EMBL" id="GAA0585108.1"/>
    </source>
</evidence>
<gene>
    <name evidence="2" type="ORF">GCM10009546_54280</name>
</gene>
<sequence length="138" mass="15367">MSGGRPRERPATAANPEARSPRGPRLRTEGNTMTVEPREIRTRRVPGEDDMTMLDMPVLEMPVLDMPDFDATALVEDAPRDRMPVAVSGELAARVRVLRRARRDAETRASRVRRVLLAPTAPAATGGTRMRAPKPHWH</sequence>
<proteinExistence type="predicted"/>
<reference evidence="3" key="1">
    <citation type="journal article" date="2019" name="Int. J. Syst. Evol. Microbiol.">
        <title>The Global Catalogue of Microorganisms (GCM) 10K type strain sequencing project: providing services to taxonomists for standard genome sequencing and annotation.</title>
        <authorList>
            <consortium name="The Broad Institute Genomics Platform"/>
            <consortium name="The Broad Institute Genome Sequencing Center for Infectious Disease"/>
            <person name="Wu L."/>
            <person name="Ma J."/>
        </authorList>
    </citation>
    <scope>NUCLEOTIDE SEQUENCE [LARGE SCALE GENOMIC DNA]</scope>
    <source>
        <strain evidence="3">JCM 10667</strain>
    </source>
</reference>
<feature type="region of interest" description="Disordered" evidence="1">
    <location>
        <begin position="119"/>
        <end position="138"/>
    </location>
</feature>
<name>A0ABP3QEX1_9ACTN</name>
<feature type="region of interest" description="Disordered" evidence="1">
    <location>
        <begin position="1"/>
        <end position="51"/>
    </location>
</feature>
<protein>
    <submittedName>
        <fullName evidence="2">Uncharacterized protein</fullName>
    </submittedName>
</protein>
<keyword evidence="3" id="KW-1185">Reference proteome</keyword>
<evidence type="ECO:0000256" key="1">
    <source>
        <dbReference type="SAM" id="MobiDB-lite"/>
    </source>
</evidence>
<dbReference type="EMBL" id="BAAAHD010000060">
    <property type="protein sequence ID" value="GAA0585108.1"/>
    <property type="molecule type" value="Genomic_DNA"/>
</dbReference>
<feature type="compositionally biased region" description="Low complexity" evidence="1">
    <location>
        <begin position="119"/>
        <end position="128"/>
    </location>
</feature>
<organism evidence="2 3">
    <name type="scientific">Actinomadura livida</name>
    <dbReference type="NCBI Taxonomy" id="79909"/>
    <lineage>
        <taxon>Bacteria</taxon>
        <taxon>Bacillati</taxon>
        <taxon>Actinomycetota</taxon>
        <taxon>Actinomycetes</taxon>
        <taxon>Streptosporangiales</taxon>
        <taxon>Thermomonosporaceae</taxon>
        <taxon>Actinomadura</taxon>
    </lineage>
</organism>
<feature type="compositionally biased region" description="Basic and acidic residues" evidence="1">
    <location>
        <begin position="1"/>
        <end position="10"/>
    </location>
</feature>
<comment type="caution">
    <text evidence="2">The sequence shown here is derived from an EMBL/GenBank/DDBJ whole genome shotgun (WGS) entry which is preliminary data.</text>
</comment>